<evidence type="ECO:0000256" key="1">
    <source>
        <dbReference type="ARBA" id="ARBA00001947"/>
    </source>
</evidence>
<keyword evidence="15" id="KW-1185">Reference proteome</keyword>
<dbReference type="SUPFAM" id="SSF51556">
    <property type="entry name" value="Metallo-dependent hydrolases"/>
    <property type="match status" value="1"/>
</dbReference>
<dbReference type="GO" id="GO:0006154">
    <property type="term" value="P:adenosine catabolic process"/>
    <property type="evidence" value="ECO:0007669"/>
    <property type="project" value="InterPro"/>
</dbReference>
<dbReference type="FunCoup" id="A0A6I8U950">
    <property type="interactions" value="115"/>
</dbReference>
<organism evidence="14 15">
    <name type="scientific">Aedes aegypti</name>
    <name type="common">Yellowfever mosquito</name>
    <name type="synonym">Culex aegypti</name>
    <dbReference type="NCBI Taxonomy" id="7159"/>
    <lineage>
        <taxon>Eukaryota</taxon>
        <taxon>Metazoa</taxon>
        <taxon>Ecdysozoa</taxon>
        <taxon>Arthropoda</taxon>
        <taxon>Hexapoda</taxon>
        <taxon>Insecta</taxon>
        <taxon>Pterygota</taxon>
        <taxon>Neoptera</taxon>
        <taxon>Endopterygota</taxon>
        <taxon>Diptera</taxon>
        <taxon>Nematocera</taxon>
        <taxon>Culicoidea</taxon>
        <taxon>Culicidae</taxon>
        <taxon>Culicinae</taxon>
        <taxon>Aedini</taxon>
        <taxon>Aedes</taxon>
        <taxon>Stegomyia</taxon>
    </lineage>
</organism>
<evidence type="ECO:0000256" key="8">
    <source>
        <dbReference type="ARBA" id="ARBA00022729"/>
    </source>
</evidence>
<feature type="chain" id="PRO_5036386626" description="Adenosine deaminase" evidence="11">
    <location>
        <begin position="26"/>
        <end position="530"/>
    </location>
</feature>
<evidence type="ECO:0000256" key="11">
    <source>
        <dbReference type="SAM" id="SignalP"/>
    </source>
</evidence>
<comment type="cofactor">
    <cofactor evidence="1">
        <name>Zn(2+)</name>
        <dbReference type="ChEBI" id="CHEBI:29105"/>
    </cofactor>
</comment>
<evidence type="ECO:0000313" key="15">
    <source>
        <dbReference type="Proteomes" id="UP000008820"/>
    </source>
</evidence>
<evidence type="ECO:0000256" key="7">
    <source>
        <dbReference type="ARBA" id="ARBA00022723"/>
    </source>
</evidence>
<comment type="similarity">
    <text evidence="3">Belongs to the metallo-dependent hydrolases superfamily. Adenosine and AMP deaminases family. ADGF subfamily.</text>
</comment>
<evidence type="ECO:0000256" key="4">
    <source>
        <dbReference type="ARBA" id="ARBA00012784"/>
    </source>
</evidence>
<reference evidence="14" key="2">
    <citation type="submission" date="2020-05" db="UniProtKB">
        <authorList>
            <consortium name="EnsemblMetazoa"/>
        </authorList>
    </citation>
    <scope>IDENTIFICATION</scope>
    <source>
        <strain evidence="14">LVP_AGWG</strain>
    </source>
</reference>
<feature type="signal peptide" evidence="11">
    <location>
        <begin position="1"/>
        <end position="25"/>
    </location>
</feature>
<keyword evidence="6" id="KW-0964">Secreted</keyword>
<name>A0A6I8U950_AEDAE</name>
<dbReference type="InterPro" id="IPR013659">
    <property type="entry name" value="A_deaminase_N"/>
</dbReference>
<keyword evidence="9" id="KW-0378">Hydrolase</keyword>
<evidence type="ECO:0000256" key="6">
    <source>
        <dbReference type="ARBA" id="ARBA00022525"/>
    </source>
</evidence>
<dbReference type="InterPro" id="IPR006331">
    <property type="entry name" value="ADGF"/>
</dbReference>
<dbReference type="Gene3D" id="3.20.20.140">
    <property type="entry name" value="Metal-dependent hydrolases"/>
    <property type="match status" value="1"/>
</dbReference>
<dbReference type="GO" id="GO:0046872">
    <property type="term" value="F:metal ion binding"/>
    <property type="evidence" value="ECO:0007669"/>
    <property type="project" value="UniProtKB-KW"/>
</dbReference>
<sequence length="530" mass="60551">MPANIIMKILITSILILNLAIHVVPQHLISSGTSAVESKPASARPTYEDYKRQRENFLQAEEYHFLGANVTLNENEQLVNKFLMRLKLEEMVKGFNDSYNFIPARHIFEVLDRFGQSKVFKVIQRLPKGGVLHAHDMALGSTDLIVNATYRENLWQKGNFGVSHGPQFKFSKEKPGKEWSLVSEIRQWMTDKVYDAKVGEIFSLYNADPLNAYKSLDDVWSKFQNLFGSLAPLITFAPVWRQYYHDSLKQFYDDHVQYLEFRGVLPDVYDLDGKIYSAEEIVQMYYEETEEFKSSHPEFIGAKFIYAPGRFATDDEFLKIIDTAKRLHKKFPTFLAGFDLVGQEDPGRSLLEFAPALLKLPASINFFFHAGETNWYGMKTDQNLIDAVLLGSKRIGHGFAVLKHPKVLKEIKRRQICIEINPISNQVLKLVQDQRNHPAALLFSDNYPVVVSSDDPSFWRSTPLSHDFYVAFTGIASAKQDLRLLKQLALNSIEYSAMNSEEKTSAKEKWSQAWHDQISALATDIVAGSV</sequence>
<comment type="subcellular location">
    <subcellularLocation>
        <location evidence="2">Secreted</location>
    </subcellularLocation>
</comment>
<evidence type="ECO:0000313" key="14">
    <source>
        <dbReference type="EnsemblMetazoa" id="AAEL026165-PA"/>
    </source>
</evidence>
<dbReference type="InterPro" id="IPR001365">
    <property type="entry name" value="A_deaminase_dom"/>
</dbReference>
<gene>
    <name evidence="14" type="primary">5566826</name>
</gene>
<dbReference type="OrthoDB" id="7202371at2759"/>
<dbReference type="InterPro" id="IPR006330">
    <property type="entry name" value="Ado/ade_deaminase"/>
</dbReference>
<dbReference type="CDD" id="cd01321">
    <property type="entry name" value="ADGF"/>
    <property type="match status" value="1"/>
</dbReference>
<dbReference type="GO" id="GO:0004000">
    <property type="term" value="F:adenosine deaminase activity"/>
    <property type="evidence" value="ECO:0007669"/>
    <property type="project" value="InterPro"/>
</dbReference>
<feature type="domain" description="Adenosine deaminase" evidence="12">
    <location>
        <begin position="220"/>
        <end position="505"/>
    </location>
</feature>
<dbReference type="SMR" id="A0A6I8U950"/>
<dbReference type="EnsemblMetazoa" id="AAEL026165-RA">
    <property type="protein sequence ID" value="AAEL026165-PA"/>
    <property type="gene ID" value="AAEL026165"/>
</dbReference>
<accession>A0A6I8U950</accession>
<evidence type="ECO:0000256" key="9">
    <source>
        <dbReference type="ARBA" id="ARBA00022801"/>
    </source>
</evidence>
<keyword evidence="7" id="KW-0479">Metal-binding</keyword>
<dbReference type="FunFam" id="3.20.20.140:FF:000017">
    <property type="entry name" value="Adenosine deaminase 2"/>
    <property type="match status" value="1"/>
</dbReference>
<dbReference type="AlphaFoldDB" id="A0A6I8U950"/>
<feature type="domain" description="Adenosine/AMP deaminase N-terminal" evidence="13">
    <location>
        <begin position="36"/>
        <end position="123"/>
    </location>
</feature>
<dbReference type="PANTHER" id="PTHR11409:SF39">
    <property type="entry name" value="ADENOSINE DEAMINASE 2"/>
    <property type="match status" value="1"/>
</dbReference>
<evidence type="ECO:0000256" key="3">
    <source>
        <dbReference type="ARBA" id="ARBA00006083"/>
    </source>
</evidence>
<dbReference type="EC" id="3.5.4.4" evidence="4"/>
<dbReference type="Proteomes" id="UP000008820">
    <property type="component" value="Chromosome 2"/>
</dbReference>
<comment type="catalytic activity">
    <reaction evidence="10">
        <text>adenosine + H2O + H(+) = inosine + NH4(+)</text>
        <dbReference type="Rhea" id="RHEA:24408"/>
        <dbReference type="ChEBI" id="CHEBI:15377"/>
        <dbReference type="ChEBI" id="CHEBI:15378"/>
        <dbReference type="ChEBI" id="CHEBI:16335"/>
        <dbReference type="ChEBI" id="CHEBI:17596"/>
        <dbReference type="ChEBI" id="CHEBI:28938"/>
        <dbReference type="EC" id="3.5.4.4"/>
    </reaction>
</comment>
<reference evidence="14 15" key="1">
    <citation type="submission" date="2017-06" db="EMBL/GenBank/DDBJ databases">
        <title>Aedes aegypti genome working group (AGWG) sequencing and assembly.</title>
        <authorList>
            <consortium name="Aedes aegypti Genome Working Group (AGWG)"/>
            <person name="Matthews B.J."/>
        </authorList>
    </citation>
    <scope>NUCLEOTIDE SEQUENCE [LARGE SCALE GENOMIC DNA]</scope>
    <source>
        <strain evidence="14 15">LVP_AGWG</strain>
    </source>
</reference>
<evidence type="ECO:0000256" key="10">
    <source>
        <dbReference type="ARBA" id="ARBA00047764"/>
    </source>
</evidence>
<dbReference type="NCBIfam" id="TIGR01431">
    <property type="entry name" value="adm_rel"/>
    <property type="match status" value="1"/>
</dbReference>
<dbReference type="InParanoid" id="A0A6I8U950"/>
<protein>
    <recommendedName>
        <fullName evidence="5">Adenosine deaminase</fullName>
        <ecNumber evidence="4">3.5.4.4</ecNumber>
    </recommendedName>
</protein>
<keyword evidence="8 11" id="KW-0732">Signal</keyword>
<evidence type="ECO:0000256" key="5">
    <source>
        <dbReference type="ARBA" id="ARBA00018099"/>
    </source>
</evidence>
<dbReference type="Pfam" id="PF00962">
    <property type="entry name" value="A_deaminase"/>
    <property type="match status" value="1"/>
</dbReference>
<dbReference type="PANTHER" id="PTHR11409">
    <property type="entry name" value="ADENOSINE DEAMINASE"/>
    <property type="match status" value="1"/>
</dbReference>
<evidence type="ECO:0000256" key="2">
    <source>
        <dbReference type="ARBA" id="ARBA00004613"/>
    </source>
</evidence>
<dbReference type="Pfam" id="PF08451">
    <property type="entry name" value="A_deaminase_N"/>
    <property type="match status" value="1"/>
</dbReference>
<evidence type="ECO:0000259" key="13">
    <source>
        <dbReference type="Pfam" id="PF08451"/>
    </source>
</evidence>
<proteinExistence type="inferred from homology"/>
<dbReference type="GO" id="GO:0046103">
    <property type="term" value="P:inosine biosynthetic process"/>
    <property type="evidence" value="ECO:0007669"/>
    <property type="project" value="TreeGrafter"/>
</dbReference>
<evidence type="ECO:0000259" key="12">
    <source>
        <dbReference type="Pfam" id="PF00962"/>
    </source>
</evidence>
<dbReference type="InterPro" id="IPR032466">
    <property type="entry name" value="Metal_Hydrolase"/>
</dbReference>
<dbReference type="EnsemblMetazoa" id="AAEL026165-RD">
    <property type="protein sequence ID" value="AAEL026165-PD"/>
    <property type="gene ID" value="AAEL026165"/>
</dbReference>
<dbReference type="EnsemblMetazoa" id="AAEL026165-RB">
    <property type="protein sequence ID" value="AAEL026165-PB"/>
    <property type="gene ID" value="AAEL026165"/>
</dbReference>
<dbReference type="EnsemblMetazoa" id="AAEL026165-RC">
    <property type="protein sequence ID" value="AAEL026165-PC"/>
    <property type="gene ID" value="AAEL026165"/>
</dbReference>
<dbReference type="GO" id="GO:0005615">
    <property type="term" value="C:extracellular space"/>
    <property type="evidence" value="ECO:0007669"/>
    <property type="project" value="InterPro"/>
</dbReference>